<dbReference type="PANTHER" id="PTHR38644:SF1">
    <property type="entry name" value="EXPRESSED PROTEIN"/>
    <property type="match status" value="1"/>
</dbReference>
<evidence type="ECO:0000256" key="1">
    <source>
        <dbReference type="SAM" id="Coils"/>
    </source>
</evidence>
<dbReference type="SUPFAM" id="SSF140860">
    <property type="entry name" value="Pseudo ankyrin repeat-like"/>
    <property type="match status" value="1"/>
</dbReference>
<evidence type="ECO:0000313" key="5">
    <source>
        <dbReference type="Proteomes" id="UP000290288"/>
    </source>
</evidence>
<proteinExistence type="predicted"/>
<keyword evidence="1" id="KW-0175">Coiled coil</keyword>
<dbReference type="STRING" id="2316362.A0A4Q2E0X6"/>
<organism evidence="4 5">
    <name type="scientific">Candolleomyces aberdarensis</name>
    <dbReference type="NCBI Taxonomy" id="2316362"/>
    <lineage>
        <taxon>Eukaryota</taxon>
        <taxon>Fungi</taxon>
        <taxon>Dikarya</taxon>
        <taxon>Basidiomycota</taxon>
        <taxon>Agaricomycotina</taxon>
        <taxon>Agaricomycetes</taxon>
        <taxon>Agaricomycetidae</taxon>
        <taxon>Agaricales</taxon>
        <taxon>Agaricineae</taxon>
        <taxon>Psathyrellaceae</taxon>
        <taxon>Candolleomyces</taxon>
    </lineage>
</organism>
<dbReference type="PANTHER" id="PTHR38644">
    <property type="entry name" value="EXPRESSED PROTEIN"/>
    <property type="match status" value="1"/>
</dbReference>
<reference evidence="4 5" key="1">
    <citation type="submission" date="2019-01" db="EMBL/GenBank/DDBJ databases">
        <title>Draft genome sequence of Psathyrella aberdarensis IHI B618.</title>
        <authorList>
            <person name="Buettner E."/>
            <person name="Kellner H."/>
        </authorList>
    </citation>
    <scope>NUCLEOTIDE SEQUENCE [LARGE SCALE GENOMIC DNA]</scope>
    <source>
        <strain evidence="4 5">IHI B618</strain>
    </source>
</reference>
<evidence type="ECO:0000256" key="2">
    <source>
        <dbReference type="SAM" id="MobiDB-lite"/>
    </source>
</evidence>
<dbReference type="PROSITE" id="PS50800">
    <property type="entry name" value="SAP"/>
    <property type="match status" value="1"/>
</dbReference>
<dbReference type="AlphaFoldDB" id="A0A4Q2E0X6"/>
<evidence type="ECO:0000259" key="3">
    <source>
        <dbReference type="PROSITE" id="PS50800"/>
    </source>
</evidence>
<dbReference type="OrthoDB" id="70387at2759"/>
<dbReference type="EMBL" id="SDEE01000011">
    <property type="protein sequence ID" value="RXW24985.1"/>
    <property type="molecule type" value="Genomic_DNA"/>
</dbReference>
<dbReference type="InterPro" id="IPR003034">
    <property type="entry name" value="SAP_dom"/>
</dbReference>
<dbReference type="InterPro" id="IPR036361">
    <property type="entry name" value="SAP_dom_sf"/>
</dbReference>
<keyword evidence="5" id="KW-1185">Reference proteome</keyword>
<accession>A0A4Q2E0X6</accession>
<evidence type="ECO:0000313" key="4">
    <source>
        <dbReference type="EMBL" id="RXW24985.1"/>
    </source>
</evidence>
<dbReference type="Gene3D" id="1.10.720.30">
    <property type="entry name" value="SAP domain"/>
    <property type="match status" value="1"/>
</dbReference>
<feature type="coiled-coil region" evidence="1">
    <location>
        <begin position="1181"/>
        <end position="1208"/>
    </location>
</feature>
<feature type="compositionally biased region" description="Polar residues" evidence="2">
    <location>
        <begin position="261"/>
        <end position="273"/>
    </location>
</feature>
<protein>
    <recommendedName>
        <fullName evidence="3">SAP domain-containing protein</fullName>
    </recommendedName>
</protein>
<feature type="domain" description="SAP" evidence="3">
    <location>
        <begin position="218"/>
        <end position="252"/>
    </location>
</feature>
<comment type="caution">
    <text evidence="4">The sequence shown here is derived from an EMBL/GenBank/DDBJ whole genome shotgun (WGS) entry which is preliminary data.</text>
</comment>
<name>A0A4Q2E0X6_9AGAR</name>
<dbReference type="SMART" id="SM00513">
    <property type="entry name" value="SAP"/>
    <property type="match status" value="1"/>
</dbReference>
<feature type="region of interest" description="Disordered" evidence="2">
    <location>
        <begin position="260"/>
        <end position="285"/>
    </location>
</feature>
<dbReference type="Proteomes" id="UP000290288">
    <property type="component" value="Unassembled WGS sequence"/>
</dbReference>
<sequence>MEFDSGHGEKAPKTDLDVPTRQAVEVEFVVEMRKTVESLQTHDPLSALAELRSTLRGHDEEHVRNMQKVREDLKEEFRQQYERTIRDKLREQVRAVITEQVKVQVDAQLKEHIPVSLRQQLEDTKQQLKEMKISLQNSEARTTNSELTGTDLFRVLAVVLTPEGKESDKYPQDLCSLFAYDVATARALVREYGLVDSEVLEVNFKRFLAHIEQVHKAYSRLTHSELTLFLKVRNLPTAGTHQELVSRLCNHDLHHYHIPNAASNTKTPPSSGLSLIPCPGSQQSRSKLRTDLPVEILADIMDHLGDWELSKAVGVPTSLSQPLEWTRASRTDWAVLTGDMRKIREANPSLSNPLTSLGAVVAIRFGDENILQYFLSQHLRMFQRVFKDDLIPVKASLYGRVRVLSWWKHVFEQHPDLITPPSSKSIEEAVDQASRSGQIVSLDWWLNDYGHSFEYTEAALEYASAKNRIAVLEWWKHQNKFRGVPLKIGRVMDMASTAGHVEVLEWWATSQLEFNYDRHALQHASCHGKVEVLQWWLGSGLQLLFDQEALTGATRHNRPEVLEWWDRSGLPIQYRMCDIEEALEDALGGGEAARAWWKKKVPQVLEYGPTAVKEKRSLDSGIWEKTLSNVYEDLSSSTPRPIRLAVYGIDEASASEDFVTALLSNPFDASGEQSQLLRNRWKDAAGDSVTVSYGAKATQDRSYIQLSCPYLQQFPVPVEVVELRAGRSKHNKALEDAALAKLLEADIPILLCNPLVTSIEHLLSTPLPSNTIVVLVSTPSQHIDLQRLLSKIPQHYPKPTILIADPKRASDAISLLQSNPTSSLVIQTFQDAFNGSNISAVTRALETTLSQPKASSQPSSTSAVSPSDYLRVKLALDRLHDALSYCTASLAGIKSALNSASIDASRLNTYFEETRTKFEHSFLSLPHSSPSSQANKPQVNKVEHAIADAEKNMKQVMERFTWWRMLWRVDETTALIAGALQQHWCVELERELLIQTGKLHAIQAEFEKESFKLLSDHPALQTNVLRNSLLQLQASPKHQLTNSTLTAPVATRRNQIIEYPTARLHLTAQRTVLGMTGGIVGGAGVGWVGWMGWLVGNSESLLGSLFGMEPVTAMGVGALTAVASVRWAVGRWEKGKKKWWQDWRRVGEGLERDLRITMADCMQRQVGEIPLAASKGLSQTVAQQENIVGKLEDEAQRVNTEVKEAIQGSSANTK</sequence>
<gene>
    <name evidence="4" type="ORF">EST38_g916</name>
</gene>